<keyword evidence="3" id="KW-1185">Reference proteome</keyword>
<dbReference type="RefSeq" id="WP_066620652.1">
    <property type="nucleotide sequence ID" value="NZ_FQXL01000022.1"/>
</dbReference>
<proteinExistence type="predicted"/>
<evidence type="ECO:0000313" key="3">
    <source>
        <dbReference type="Proteomes" id="UP000076603"/>
    </source>
</evidence>
<gene>
    <name evidence="2" type="ORF">CLMAG_16360</name>
</gene>
<protein>
    <submittedName>
        <fullName evidence="2">Uncharacterized protein</fullName>
    </submittedName>
</protein>
<organism evidence="2 3">
    <name type="scientific">Clostridium magnum DSM 2767</name>
    <dbReference type="NCBI Taxonomy" id="1121326"/>
    <lineage>
        <taxon>Bacteria</taxon>
        <taxon>Bacillati</taxon>
        <taxon>Bacillota</taxon>
        <taxon>Clostridia</taxon>
        <taxon>Eubacteriales</taxon>
        <taxon>Clostridiaceae</taxon>
        <taxon>Clostridium</taxon>
    </lineage>
</organism>
<sequence>MVKKNYIKILSDDEVIDTLDLYKKDAERLMRQLKAMDRAKIEETYSEDGKLITKIVHETEDHIVVDEIVFDDSVDDIKYESEQIQTEVEADKTLKSEIIGIDNKIQEFLKQMDREIDKLERDIQQAKKDLIDGIKGNSNIIANNGLSKGAETITKLTFAIDQLYTQKQRFEYIFKFKDAK</sequence>
<dbReference type="EMBL" id="LWAE01000002">
    <property type="protein sequence ID" value="KZL91830.1"/>
    <property type="molecule type" value="Genomic_DNA"/>
</dbReference>
<dbReference type="AlphaFoldDB" id="A0A162SSY0"/>
<keyword evidence="1" id="KW-0175">Coiled coil</keyword>
<name>A0A162SSY0_9CLOT</name>
<dbReference type="PATRIC" id="fig|1121326.3.peg.1611"/>
<comment type="caution">
    <text evidence="2">The sequence shown here is derived from an EMBL/GenBank/DDBJ whole genome shotgun (WGS) entry which is preliminary data.</text>
</comment>
<evidence type="ECO:0000256" key="1">
    <source>
        <dbReference type="SAM" id="Coils"/>
    </source>
</evidence>
<feature type="coiled-coil region" evidence="1">
    <location>
        <begin position="102"/>
        <end position="129"/>
    </location>
</feature>
<dbReference type="Proteomes" id="UP000076603">
    <property type="component" value="Unassembled WGS sequence"/>
</dbReference>
<evidence type="ECO:0000313" key="2">
    <source>
        <dbReference type="EMBL" id="KZL91830.1"/>
    </source>
</evidence>
<accession>A0A162SSY0</accession>
<reference evidence="2 3" key="1">
    <citation type="submission" date="2016-04" db="EMBL/GenBank/DDBJ databases">
        <title>Genome sequence of Clostridium magnum DSM 2767.</title>
        <authorList>
            <person name="Poehlein A."/>
            <person name="Uhlig R."/>
            <person name="Fischer R."/>
            <person name="Bahl H."/>
            <person name="Daniel R."/>
        </authorList>
    </citation>
    <scope>NUCLEOTIDE SEQUENCE [LARGE SCALE GENOMIC DNA]</scope>
    <source>
        <strain evidence="2 3">DSM 2767</strain>
    </source>
</reference>
<dbReference type="STRING" id="1121326.CLMAG_16360"/>